<keyword evidence="6" id="KW-0804">Transcription</keyword>
<evidence type="ECO:0000256" key="3">
    <source>
        <dbReference type="ARBA" id="ARBA00022679"/>
    </source>
</evidence>
<organism evidence="10">
    <name type="scientific">Paraphaeosphaeria minitans</name>
    <dbReference type="NCBI Taxonomy" id="565426"/>
    <lineage>
        <taxon>Eukaryota</taxon>
        <taxon>Fungi</taxon>
        <taxon>Dikarya</taxon>
        <taxon>Ascomycota</taxon>
        <taxon>Pezizomycotina</taxon>
        <taxon>Dothideomycetes</taxon>
        <taxon>Pleosporomycetidae</taxon>
        <taxon>Pleosporales</taxon>
        <taxon>Massarineae</taxon>
        <taxon>Didymosphaeriaceae</taxon>
        <taxon>Paraphaeosphaeria</taxon>
    </lineage>
</organism>
<name>A0A0U3UX27_9PLEO</name>
<evidence type="ECO:0000256" key="9">
    <source>
        <dbReference type="ARBA" id="ARBA00047870"/>
    </source>
</evidence>
<keyword evidence="4" id="KW-0949">S-adenosyl-L-methionine</keyword>
<evidence type="ECO:0000256" key="7">
    <source>
        <dbReference type="ARBA" id="ARBA00023242"/>
    </source>
</evidence>
<accession>A0A0U3UX27</accession>
<reference evidence="10" key="2">
    <citation type="submission" date="2016-01" db="EMBL/GenBank/DDBJ databases">
        <title>Regulator of seconday metabolism laeA.</title>
        <authorList>
            <person name="Hao Y.F."/>
        </authorList>
    </citation>
    <scope>NUCLEOTIDE SEQUENCE</scope>
    <source>
        <strain evidence="10">Chy-1</strain>
    </source>
</reference>
<keyword evidence="5" id="KW-0805">Transcription regulation</keyword>
<dbReference type="GO" id="GO:0032259">
    <property type="term" value="P:methylation"/>
    <property type="evidence" value="ECO:0007669"/>
    <property type="project" value="UniProtKB-KW"/>
</dbReference>
<comment type="subcellular location">
    <subcellularLocation>
        <location evidence="1">Nucleus</location>
    </subcellularLocation>
</comment>
<dbReference type="EMBL" id="KP998106">
    <property type="protein sequence ID" value="ALX26990.1"/>
    <property type="molecule type" value="Genomic_DNA"/>
</dbReference>
<gene>
    <name evidence="10" type="primary">laeA</name>
</gene>
<dbReference type="InterPro" id="IPR029063">
    <property type="entry name" value="SAM-dependent_MTases_sf"/>
</dbReference>
<keyword evidence="3" id="KW-0808">Transferase</keyword>
<evidence type="ECO:0000256" key="8">
    <source>
        <dbReference type="ARBA" id="ARBA00038158"/>
    </source>
</evidence>
<dbReference type="SUPFAM" id="SSF53335">
    <property type="entry name" value="S-adenosyl-L-methionine-dependent methyltransferases"/>
    <property type="match status" value="1"/>
</dbReference>
<evidence type="ECO:0000313" key="10">
    <source>
        <dbReference type="EMBL" id="ALX26990.1"/>
    </source>
</evidence>
<comment type="similarity">
    <text evidence="8">Belongs to the methyltransferase superfamily. LaeA methyltransferase family.</text>
</comment>
<proteinExistence type="inferred from homology"/>
<reference evidence="10" key="1">
    <citation type="submission" date="2015-03" db="EMBL/GenBank/DDBJ databases">
        <authorList>
            <person name="Murphy D."/>
        </authorList>
    </citation>
    <scope>NUCLEOTIDE SEQUENCE</scope>
    <source>
        <strain evidence="10">Chy-1</strain>
    </source>
</reference>
<evidence type="ECO:0000256" key="1">
    <source>
        <dbReference type="ARBA" id="ARBA00004123"/>
    </source>
</evidence>
<dbReference type="PANTHER" id="PTHR43591">
    <property type="entry name" value="METHYLTRANSFERASE"/>
    <property type="match status" value="1"/>
</dbReference>
<dbReference type="SMR" id="A0A0U3UX27"/>
<dbReference type="CDD" id="cd02440">
    <property type="entry name" value="AdoMet_MTases"/>
    <property type="match status" value="1"/>
</dbReference>
<dbReference type="Pfam" id="PF13489">
    <property type="entry name" value="Methyltransf_23"/>
    <property type="match status" value="1"/>
</dbReference>
<protein>
    <submittedName>
        <fullName evidence="10">LaeA</fullName>
    </submittedName>
</protein>
<sequence length="580" mass="65194">MYPCDEPEKDRMDIYHKLFLVARREHLHQAPIPQHWTPRILDLGCGTGIWAIDMADKYLNSEVYGLDLVNIQPEKIPPNLRFRVPRDYESPWALGEESFDLVHLRMACGSITSWPEMYQKIFTHLKPGSGWIEHVEIDLEPRCDDGTLSPDSHLTQWYNYLADATARVDRPAAYDHRTRQLLQTAGFIDIQETIVRAPYNSWPADPHQRDIGRWYNLGLTEGLEALSAAPFTRVNRWNMNEHVKPLVEAVRREVCNRKIHAYNHIWTARRPGQPWQLDRWLSASEPPHSSYRCGTRPLSVSGIPRHPHSAPRPILGSLLDVIVPPMATLAVPPCALDYHHIHGGPHAAHAPRHPIISTMTLAPYRYPPSFSIQTATFYLSSFGGACVRACVRGTKKKEFSVGGCTPGVLVSIPASISQHRIIDTFIVCHPISPSRLVESTQIVIRLACLFGAADFHYRFASCHVTARHGTARHGTLRPSRPVYDFVFFFFSSSLTASLTAVASALKSISGQAAMRFVADLFAAVVRSICALDDADDVFHCCTTARGWVGSTRAHSEVRCRKAALRLDEALQEGWGRLGMR</sequence>
<dbReference type="GO" id="GO:0005634">
    <property type="term" value="C:nucleus"/>
    <property type="evidence" value="ECO:0007669"/>
    <property type="project" value="UniProtKB-SubCell"/>
</dbReference>
<keyword evidence="2" id="KW-0489">Methyltransferase</keyword>
<dbReference type="GO" id="GO:0008168">
    <property type="term" value="F:methyltransferase activity"/>
    <property type="evidence" value="ECO:0007669"/>
    <property type="project" value="UniProtKB-KW"/>
</dbReference>
<evidence type="ECO:0000256" key="2">
    <source>
        <dbReference type="ARBA" id="ARBA00022603"/>
    </source>
</evidence>
<evidence type="ECO:0000256" key="4">
    <source>
        <dbReference type="ARBA" id="ARBA00022691"/>
    </source>
</evidence>
<evidence type="ECO:0000256" key="6">
    <source>
        <dbReference type="ARBA" id="ARBA00023163"/>
    </source>
</evidence>
<comment type="catalytic activity">
    <reaction evidence="9">
        <text>L-methionyl-[protein] + S-adenosyl-L-methionine = S-methyl-L-methionyl-[protein] + S-adenosyl-L-homocysteine</text>
        <dbReference type="Rhea" id="RHEA:60560"/>
        <dbReference type="Rhea" id="RHEA-COMP:12313"/>
        <dbReference type="Rhea" id="RHEA-COMP:15592"/>
        <dbReference type="ChEBI" id="CHEBI:16044"/>
        <dbReference type="ChEBI" id="CHEBI:57856"/>
        <dbReference type="ChEBI" id="CHEBI:59789"/>
        <dbReference type="ChEBI" id="CHEBI:142742"/>
    </reaction>
    <physiologicalReaction direction="left-to-right" evidence="9">
        <dbReference type="Rhea" id="RHEA:60561"/>
    </physiologicalReaction>
</comment>
<dbReference type="PANTHER" id="PTHR43591:SF30">
    <property type="entry name" value="PROTEIN-METHIONINE METHYLTRANSFERASE LAEA"/>
    <property type="match status" value="1"/>
</dbReference>
<dbReference type="AlphaFoldDB" id="A0A0U3UX27"/>
<keyword evidence="7" id="KW-0539">Nucleus</keyword>
<evidence type="ECO:0000256" key="5">
    <source>
        <dbReference type="ARBA" id="ARBA00023015"/>
    </source>
</evidence>
<dbReference type="Gene3D" id="3.40.50.150">
    <property type="entry name" value="Vaccinia Virus protein VP39"/>
    <property type="match status" value="1"/>
</dbReference>
<feature type="non-terminal residue" evidence="10">
    <location>
        <position position="1"/>
    </location>
</feature>